<gene>
    <name evidence="1" type="ORF">SAMN05421820_11191</name>
</gene>
<dbReference type="RefSeq" id="WP_074611859.1">
    <property type="nucleotide sequence ID" value="NZ_FNGY01000011.1"/>
</dbReference>
<accession>A0A1H0GAS6</accession>
<organism evidence="1 2">
    <name type="scientific">Pedobacter steynii</name>
    <dbReference type="NCBI Taxonomy" id="430522"/>
    <lineage>
        <taxon>Bacteria</taxon>
        <taxon>Pseudomonadati</taxon>
        <taxon>Bacteroidota</taxon>
        <taxon>Sphingobacteriia</taxon>
        <taxon>Sphingobacteriales</taxon>
        <taxon>Sphingobacteriaceae</taxon>
        <taxon>Pedobacter</taxon>
    </lineage>
</organism>
<evidence type="ECO:0000313" key="1">
    <source>
        <dbReference type="EMBL" id="SDO03980.1"/>
    </source>
</evidence>
<keyword evidence="2" id="KW-1185">Reference proteome</keyword>
<dbReference type="PROSITE" id="PS51257">
    <property type="entry name" value="PROKAR_LIPOPROTEIN"/>
    <property type="match status" value="1"/>
</dbReference>
<dbReference type="OrthoDB" id="740182at2"/>
<protein>
    <submittedName>
        <fullName evidence="1">Uncharacterized protein</fullName>
    </submittedName>
</protein>
<proteinExistence type="predicted"/>
<dbReference type="EMBL" id="FNGY01000011">
    <property type="protein sequence ID" value="SDO03980.1"/>
    <property type="molecule type" value="Genomic_DNA"/>
</dbReference>
<dbReference type="Proteomes" id="UP000183200">
    <property type="component" value="Unassembled WGS sequence"/>
</dbReference>
<reference evidence="2" key="1">
    <citation type="submission" date="2016-10" db="EMBL/GenBank/DDBJ databases">
        <authorList>
            <person name="Varghese N."/>
            <person name="Submissions S."/>
        </authorList>
    </citation>
    <scope>NUCLEOTIDE SEQUENCE [LARGE SCALE GENOMIC DNA]</scope>
    <source>
        <strain evidence="2">DSM 19110</strain>
    </source>
</reference>
<sequence>MKNNFYLFIIAFAMVTSSCKKQESSVKGEIKRDVELEGDHLAFKDYSTFVDYYKVVSGMDKSQRQQWEKSLNFTSMQTVYEHFNEELNELEKGSKENYFRGFSNLKEKYKGSLLFTEDSYRINNSGISEAILTSKNGFVKVGDDYLQFGEKGVTTYKEVSFQRAQQLSQSNLVSTESLELTAPQRNSFTSKLGEWHIINKERGRVLFRSKAYNLHSDALGYQSFAALEGRAEHLNIFGTWRGVGMALSLYRSPDPNRGYAPTVDITYQNLTNNLPRRESSGSIELKPNFFEGLSNVEHFDRVMCITRGLEVNPSAALSTVGGSGSQLLNYAVDAGSFSATDVYWKEVFVGKIKIGAMIQVGLPVIGNPAVSFDVFSIDGRSLVQNQ</sequence>
<evidence type="ECO:0000313" key="2">
    <source>
        <dbReference type="Proteomes" id="UP000183200"/>
    </source>
</evidence>
<dbReference type="AlphaFoldDB" id="A0A1H0GAS6"/>
<name>A0A1H0GAS6_9SPHI</name>